<gene>
    <name evidence="1" type="ORF">ACFQ41_10015</name>
</gene>
<sequence length="142" mass="15480">MTRRAFTLMEVLAALTVTILLAAGSLVVGRQVLAHQQEEVFLRAVAVNWTTLRRRVEETGQAGKLTVTADALSYTLADVPFAYLRVPASMTLTDGLGVITYSSAGAFSDVTAIKLTRGNGRLVTLSFQMQWGLFRQKEEASK</sequence>
<dbReference type="EMBL" id="JBHTOA010000035">
    <property type="protein sequence ID" value="MFD1399641.1"/>
    <property type="molecule type" value="Genomic_DNA"/>
</dbReference>
<protein>
    <recommendedName>
        <fullName evidence="3">Prepilin-type N-terminal cleavage/methylation domain-containing protein</fullName>
    </recommendedName>
</protein>
<evidence type="ECO:0008006" key="3">
    <source>
        <dbReference type="Google" id="ProtNLM"/>
    </source>
</evidence>
<organism evidence="1 2">
    <name type="scientific">Lacticaseibacillus suilingensis</name>
    <dbReference type="NCBI Taxonomy" id="2799577"/>
    <lineage>
        <taxon>Bacteria</taxon>
        <taxon>Bacillati</taxon>
        <taxon>Bacillota</taxon>
        <taxon>Bacilli</taxon>
        <taxon>Lactobacillales</taxon>
        <taxon>Lactobacillaceae</taxon>
        <taxon>Lacticaseibacillus</taxon>
    </lineage>
</organism>
<accession>A0ABW4BHV2</accession>
<keyword evidence="2" id="KW-1185">Reference proteome</keyword>
<dbReference type="Proteomes" id="UP001597199">
    <property type="component" value="Unassembled WGS sequence"/>
</dbReference>
<proteinExistence type="predicted"/>
<evidence type="ECO:0000313" key="2">
    <source>
        <dbReference type="Proteomes" id="UP001597199"/>
    </source>
</evidence>
<name>A0ABW4BHV2_9LACO</name>
<dbReference type="RefSeq" id="WP_204119349.1">
    <property type="nucleotide sequence ID" value="NZ_BOLV01000014.1"/>
</dbReference>
<evidence type="ECO:0000313" key="1">
    <source>
        <dbReference type="EMBL" id="MFD1399641.1"/>
    </source>
</evidence>
<reference evidence="2" key="1">
    <citation type="journal article" date="2019" name="Int. J. Syst. Evol. Microbiol.">
        <title>The Global Catalogue of Microorganisms (GCM) 10K type strain sequencing project: providing services to taxonomists for standard genome sequencing and annotation.</title>
        <authorList>
            <consortium name="The Broad Institute Genomics Platform"/>
            <consortium name="The Broad Institute Genome Sequencing Center for Infectious Disease"/>
            <person name="Wu L."/>
            <person name="Ma J."/>
        </authorList>
    </citation>
    <scope>NUCLEOTIDE SEQUENCE [LARGE SCALE GENOMIC DNA]</scope>
    <source>
        <strain evidence="2">CCM 9110</strain>
    </source>
</reference>
<comment type="caution">
    <text evidence="1">The sequence shown here is derived from an EMBL/GenBank/DDBJ whole genome shotgun (WGS) entry which is preliminary data.</text>
</comment>